<comment type="pathway">
    <text evidence="1">Lipid metabolism.</text>
</comment>
<keyword evidence="8" id="KW-1185">Reference proteome</keyword>
<protein>
    <submittedName>
        <fullName evidence="7">Methyltransferase domain-containing protein</fullName>
    </submittedName>
</protein>
<dbReference type="SUPFAM" id="SSF53335">
    <property type="entry name" value="S-adenosyl-L-methionine-dependent methyltransferases"/>
    <property type="match status" value="1"/>
</dbReference>
<organism evidence="7 8">
    <name type="scientific">Thalassotalea litorea</name>
    <dbReference type="NCBI Taxonomy" id="2020715"/>
    <lineage>
        <taxon>Bacteria</taxon>
        <taxon>Pseudomonadati</taxon>
        <taxon>Pseudomonadota</taxon>
        <taxon>Gammaproteobacteria</taxon>
        <taxon>Alteromonadales</taxon>
        <taxon>Colwelliaceae</taxon>
        <taxon>Thalassotalea</taxon>
    </lineage>
</organism>
<evidence type="ECO:0000256" key="3">
    <source>
        <dbReference type="ARBA" id="ARBA00022679"/>
    </source>
</evidence>
<dbReference type="PANTHER" id="PTHR44307">
    <property type="entry name" value="PHOSPHOETHANOLAMINE METHYLTRANSFERASE"/>
    <property type="match status" value="1"/>
</dbReference>
<dbReference type="EMBL" id="VCBC01000017">
    <property type="protein sequence ID" value="TLU61331.1"/>
    <property type="molecule type" value="Genomic_DNA"/>
</dbReference>
<comment type="pathway">
    <text evidence="4">Phospholipid metabolism.</text>
</comment>
<dbReference type="InterPro" id="IPR041698">
    <property type="entry name" value="Methyltransf_25"/>
</dbReference>
<evidence type="ECO:0000313" key="8">
    <source>
        <dbReference type="Proteomes" id="UP000307790"/>
    </source>
</evidence>
<evidence type="ECO:0000259" key="6">
    <source>
        <dbReference type="Pfam" id="PF13649"/>
    </source>
</evidence>
<name>A0A5R9ICM5_9GAMM</name>
<keyword evidence="3 7" id="KW-0808">Transferase</keyword>
<evidence type="ECO:0000256" key="4">
    <source>
        <dbReference type="ARBA" id="ARBA00025707"/>
    </source>
</evidence>
<sequence>MPSHNIVTQHYTHGSLIETIQSGVEKLGKSVSDVSVDDLAPVDEFHIGGRMATQAFLSQLNIDPTHKVLDVGCGLGGSSRFVAQQYGCQVTGIDLTQEFVDTGNTLCAWVGLTNKVQLKVENALALSDENESYDRVYLMHVGMNIADKKTLSAELFRILKPGGKLGIYDVMRVNKGDLKFPVPWASEPGGSSVASLPEYRSALQSAGFHVIKETNRRAFALQFFSELQARIANAGGPPPLGLHLLMGDKAPLKMNNMLENISQNLVAPIELIAEKVK</sequence>
<feature type="domain" description="Methyltransferase" evidence="6">
    <location>
        <begin position="68"/>
        <end position="163"/>
    </location>
</feature>
<dbReference type="Pfam" id="PF13649">
    <property type="entry name" value="Methyltransf_25"/>
    <property type="match status" value="1"/>
</dbReference>
<evidence type="ECO:0000313" key="7">
    <source>
        <dbReference type="EMBL" id="TLU61331.1"/>
    </source>
</evidence>
<dbReference type="GO" id="GO:0000234">
    <property type="term" value="F:phosphoethanolamine N-methyltransferase activity"/>
    <property type="evidence" value="ECO:0007669"/>
    <property type="project" value="UniProtKB-EC"/>
</dbReference>
<dbReference type="GO" id="GO:0032259">
    <property type="term" value="P:methylation"/>
    <property type="evidence" value="ECO:0007669"/>
    <property type="project" value="UniProtKB-KW"/>
</dbReference>
<accession>A0A5R9ICM5</accession>
<dbReference type="Gene3D" id="3.40.50.150">
    <property type="entry name" value="Vaccinia Virus protein VP39"/>
    <property type="match status" value="1"/>
</dbReference>
<dbReference type="CDD" id="cd02440">
    <property type="entry name" value="AdoMet_MTases"/>
    <property type="match status" value="1"/>
</dbReference>
<comment type="caution">
    <text evidence="7">The sequence shown here is derived from an EMBL/GenBank/DDBJ whole genome shotgun (WGS) entry which is preliminary data.</text>
</comment>
<reference evidence="7 8" key="1">
    <citation type="submission" date="2019-05" db="EMBL/GenBank/DDBJ databases">
        <title>Genome sequences of Thalassotalea litorea 1K03283.</title>
        <authorList>
            <person name="Zhang D."/>
        </authorList>
    </citation>
    <scope>NUCLEOTIDE SEQUENCE [LARGE SCALE GENOMIC DNA]</scope>
    <source>
        <strain evidence="7 8">MCCC 1K03283</strain>
    </source>
</reference>
<dbReference type="PANTHER" id="PTHR44307:SF2">
    <property type="entry name" value="PHOSPHOETHANOLAMINE METHYLTRANSFERASE ISOFORM X1"/>
    <property type="match status" value="1"/>
</dbReference>
<evidence type="ECO:0000256" key="5">
    <source>
        <dbReference type="ARBA" id="ARBA00047622"/>
    </source>
</evidence>
<gene>
    <name evidence="7" type="ORF">FE810_15075</name>
</gene>
<dbReference type="Proteomes" id="UP000307790">
    <property type="component" value="Unassembled WGS sequence"/>
</dbReference>
<proteinExistence type="predicted"/>
<dbReference type="RefSeq" id="WP_138321156.1">
    <property type="nucleotide sequence ID" value="NZ_VCBC01000017.1"/>
</dbReference>
<dbReference type="AlphaFoldDB" id="A0A5R9ICM5"/>
<evidence type="ECO:0000256" key="2">
    <source>
        <dbReference type="ARBA" id="ARBA00022603"/>
    </source>
</evidence>
<comment type="catalytic activity">
    <reaction evidence="5">
        <text>phosphoethanolamine + S-adenosyl-L-methionine = N-methylethanolamine phosphate + S-adenosyl-L-homocysteine + H(+)</text>
        <dbReference type="Rhea" id="RHEA:20365"/>
        <dbReference type="ChEBI" id="CHEBI:15378"/>
        <dbReference type="ChEBI" id="CHEBI:57781"/>
        <dbReference type="ChEBI" id="CHEBI:57856"/>
        <dbReference type="ChEBI" id="CHEBI:58190"/>
        <dbReference type="ChEBI" id="CHEBI:59789"/>
        <dbReference type="EC" id="2.1.1.103"/>
    </reaction>
    <physiologicalReaction direction="left-to-right" evidence="5">
        <dbReference type="Rhea" id="RHEA:20366"/>
    </physiologicalReaction>
</comment>
<dbReference type="OrthoDB" id="529208at2"/>
<evidence type="ECO:0000256" key="1">
    <source>
        <dbReference type="ARBA" id="ARBA00005189"/>
    </source>
</evidence>
<dbReference type="InterPro" id="IPR029063">
    <property type="entry name" value="SAM-dependent_MTases_sf"/>
</dbReference>
<keyword evidence="2 7" id="KW-0489">Methyltransferase</keyword>